<dbReference type="EMBL" id="AHAT01020020">
    <property type="status" value="NOT_ANNOTATED_CDS"/>
    <property type="molecule type" value="Genomic_DNA"/>
</dbReference>
<keyword evidence="8" id="KW-1185">Reference proteome</keyword>
<dbReference type="InterPro" id="IPR010335">
    <property type="entry name" value="Mesothelin"/>
</dbReference>
<evidence type="ECO:0000256" key="4">
    <source>
        <dbReference type="ARBA" id="ARBA00022889"/>
    </source>
</evidence>
<dbReference type="Bgee" id="ENSLOCG00000007463">
    <property type="expression patterns" value="Expressed in larva and 1 other cell type or tissue"/>
</dbReference>
<dbReference type="Pfam" id="PF06060">
    <property type="entry name" value="Mesothelin"/>
    <property type="match status" value="1"/>
</dbReference>
<keyword evidence="6" id="KW-0325">Glycoprotein</keyword>
<dbReference type="EMBL" id="AHAT01020022">
    <property type="status" value="NOT_ANNOTATED_CDS"/>
    <property type="molecule type" value="Genomic_DNA"/>
</dbReference>
<dbReference type="InterPro" id="IPR026664">
    <property type="entry name" value="Stereocilin-rel"/>
</dbReference>
<evidence type="ECO:0000256" key="2">
    <source>
        <dbReference type="ARBA" id="ARBA00011016"/>
    </source>
</evidence>
<sequence length="824" mass="90001">QNVTQALMNCSDIFHFLSMMRNVTVSAPPGELECFLRAFIAPVSWDMLAGNGSGLSPDQFRLLLWGSQPLLLGPRANLSLPSQLPRQHLELMMGMFHDVFESLSPDMRNDVLKWIRPRLVQSFFNCSLGSPRSTPKLGTEGPSTRSKFLFLGLSGFIQISTVYNVFSSLILVFCQFFQSPKFPDSFTGTGPLNPEVGRRLLDQLRSHCLNTSQDSDDLTRLGSLTCFYDDLQPPSDSLSQKILSHLQVCNNSRIDKVKQLLVKKVLGSGPVTQQVLQSLGSVASSLSVYQLSNLNLSSIRDSLSSLGALRWNPAQAKALANKLMQDVKVSVSQCPSLSLTPLSHTVSPQSLSHPSVTLYHPSLSLTPISLTLELYSDKRVAELVWLRLSSALLVRNILGSKLNLQDIKYEDLNFYLLIVALTPNLPDGLCRKLGQAVQGVTCTTIDSVGNSSVQETTNTLVQSEAWLSKSQVSCIAKKLFSYLGNLRQNYFSNISDSELRAIPALILLHLPPEKLAGLPPAVCSQFLEKVAQINLTAIPHSSLTRPALRERALACLNDGKNVTSLTGQDVLKLGPLLCELGPQNLSLLSQEALNASLSTLAQCRQLNASRREALFGRIQSIYGDPSTWTSSMMATLGPFLLLNDTALRSLPSKTWLKTTLLDLLDTLPAPPSGPTATEYSSQLNLTALRWKLYSLITAPPGSMRKRRAVSSTPTLQQILELGDSNVFWTPEQLASMTPETFKDSLSTLGTVKGFSVEQLAALRNKSVQAWGVPSSLTAEHLLQLGCLAQGFSPSELRSLNLSVDTVETLSTCNWTQAQVSGSAL</sequence>
<comment type="subcellular location">
    <subcellularLocation>
        <location evidence="1">Membrane</location>
    </subcellularLocation>
</comment>
<name>W5ML18_LEPOC</name>
<dbReference type="EMBL" id="AHAT01020021">
    <property type="status" value="NOT_ANNOTATED_CDS"/>
    <property type="molecule type" value="Genomic_DNA"/>
</dbReference>
<dbReference type="GO" id="GO:0007160">
    <property type="term" value="P:cell-matrix adhesion"/>
    <property type="evidence" value="ECO:0000318"/>
    <property type="project" value="GO_Central"/>
</dbReference>
<evidence type="ECO:0000313" key="7">
    <source>
        <dbReference type="Ensembl" id="ENSLOCP00000009077.1"/>
    </source>
</evidence>
<dbReference type="STRING" id="7918.ENSLOCP00000009077"/>
<accession>W5ML18</accession>
<dbReference type="Ensembl" id="ENSLOCT00000009088.1">
    <property type="protein sequence ID" value="ENSLOCP00000009077.1"/>
    <property type="gene ID" value="ENSLOCG00000007463.1"/>
</dbReference>
<protein>
    <recommendedName>
        <fullName evidence="9">Otoancorin</fullName>
    </recommendedName>
</protein>
<dbReference type="GeneTree" id="ENSGT00950000182957"/>
<evidence type="ECO:0000313" key="8">
    <source>
        <dbReference type="Proteomes" id="UP000018468"/>
    </source>
</evidence>
<dbReference type="PANTHER" id="PTHR23412:SF21">
    <property type="entry name" value="OTOANCORIN ISOFORM X1"/>
    <property type="match status" value="1"/>
</dbReference>
<evidence type="ECO:0000256" key="6">
    <source>
        <dbReference type="ARBA" id="ARBA00023180"/>
    </source>
</evidence>
<dbReference type="HOGENOM" id="CLU_343750_0_0_1"/>
<comment type="similarity">
    <text evidence="2">Belongs to the mesothelin family.</text>
</comment>
<dbReference type="Proteomes" id="UP000018468">
    <property type="component" value="Linkage group LG24"/>
</dbReference>
<evidence type="ECO:0000256" key="5">
    <source>
        <dbReference type="ARBA" id="ARBA00023136"/>
    </source>
</evidence>
<keyword evidence="5" id="KW-0472">Membrane</keyword>
<reference evidence="7" key="2">
    <citation type="submission" date="2025-08" db="UniProtKB">
        <authorList>
            <consortium name="Ensembl"/>
        </authorList>
    </citation>
    <scope>IDENTIFICATION</scope>
</reference>
<dbReference type="eggNOG" id="ENOG502QU5H">
    <property type="taxonomic scope" value="Eukaryota"/>
</dbReference>
<dbReference type="EMBL" id="AHAT01020019">
    <property type="status" value="NOT_ANNOTATED_CDS"/>
    <property type="molecule type" value="Genomic_DNA"/>
</dbReference>
<evidence type="ECO:0000256" key="3">
    <source>
        <dbReference type="ARBA" id="ARBA00022729"/>
    </source>
</evidence>
<dbReference type="InParanoid" id="W5ML18"/>
<dbReference type="AlphaFoldDB" id="W5ML18"/>
<reference evidence="8" key="1">
    <citation type="submission" date="2011-12" db="EMBL/GenBank/DDBJ databases">
        <title>The Draft Genome of Lepisosteus oculatus.</title>
        <authorList>
            <consortium name="The Broad Institute Genome Assembly &amp; Analysis Group"/>
            <consortium name="Computational R&amp;D Group"/>
            <consortium name="and Sequencing Platform"/>
            <person name="Di Palma F."/>
            <person name="Alfoldi J."/>
            <person name="Johnson J."/>
            <person name="Berlin A."/>
            <person name="Gnerre S."/>
            <person name="Jaffe D."/>
            <person name="MacCallum I."/>
            <person name="Young S."/>
            <person name="Walker B.J."/>
            <person name="Lander E.S."/>
            <person name="Lindblad-Toh K."/>
        </authorList>
    </citation>
    <scope>NUCLEOTIDE SEQUENCE [LARGE SCALE GENOMIC DNA]</scope>
</reference>
<organism evidence="7 8">
    <name type="scientific">Lepisosteus oculatus</name>
    <name type="common">Spotted gar</name>
    <dbReference type="NCBI Taxonomy" id="7918"/>
    <lineage>
        <taxon>Eukaryota</taxon>
        <taxon>Metazoa</taxon>
        <taxon>Chordata</taxon>
        <taxon>Craniata</taxon>
        <taxon>Vertebrata</taxon>
        <taxon>Euteleostomi</taxon>
        <taxon>Actinopterygii</taxon>
        <taxon>Neopterygii</taxon>
        <taxon>Holostei</taxon>
        <taxon>Semionotiformes</taxon>
        <taxon>Lepisosteidae</taxon>
        <taxon>Lepisosteus</taxon>
    </lineage>
</organism>
<dbReference type="EMBL" id="AHAT01020018">
    <property type="status" value="NOT_ANNOTATED_CDS"/>
    <property type="molecule type" value="Genomic_DNA"/>
</dbReference>
<dbReference type="FunCoup" id="W5ML18">
    <property type="interactions" value="721"/>
</dbReference>
<keyword evidence="4" id="KW-0130">Cell adhesion</keyword>
<evidence type="ECO:0000256" key="1">
    <source>
        <dbReference type="ARBA" id="ARBA00004370"/>
    </source>
</evidence>
<dbReference type="PANTHER" id="PTHR23412">
    <property type="entry name" value="STEREOCILIN RELATED"/>
    <property type="match status" value="1"/>
</dbReference>
<dbReference type="GO" id="GO:0009986">
    <property type="term" value="C:cell surface"/>
    <property type="evidence" value="ECO:0000318"/>
    <property type="project" value="GO_Central"/>
</dbReference>
<reference evidence="7" key="3">
    <citation type="submission" date="2025-09" db="UniProtKB">
        <authorList>
            <consortium name="Ensembl"/>
        </authorList>
    </citation>
    <scope>IDENTIFICATION</scope>
</reference>
<dbReference type="GO" id="GO:0016020">
    <property type="term" value="C:membrane"/>
    <property type="evidence" value="ECO:0007669"/>
    <property type="project" value="UniProtKB-SubCell"/>
</dbReference>
<proteinExistence type="inferred from homology"/>
<evidence type="ECO:0008006" key="9">
    <source>
        <dbReference type="Google" id="ProtNLM"/>
    </source>
</evidence>
<keyword evidence="3" id="KW-0732">Signal</keyword>